<dbReference type="InterPro" id="IPR011024">
    <property type="entry name" value="G_crystallin-like"/>
</dbReference>
<comment type="caution">
    <text evidence="2">The sequence shown here is derived from an EMBL/GenBank/DDBJ whole genome shotgun (WGS) entry which is preliminary data.</text>
</comment>
<evidence type="ECO:0000313" key="2">
    <source>
        <dbReference type="EMBL" id="CAL8136850.1"/>
    </source>
</evidence>
<feature type="signal peptide" evidence="1">
    <location>
        <begin position="1"/>
        <end position="19"/>
    </location>
</feature>
<organism evidence="2 3">
    <name type="scientific">Orchesella dallaii</name>
    <dbReference type="NCBI Taxonomy" id="48710"/>
    <lineage>
        <taxon>Eukaryota</taxon>
        <taxon>Metazoa</taxon>
        <taxon>Ecdysozoa</taxon>
        <taxon>Arthropoda</taxon>
        <taxon>Hexapoda</taxon>
        <taxon>Collembola</taxon>
        <taxon>Entomobryomorpha</taxon>
        <taxon>Entomobryoidea</taxon>
        <taxon>Orchesellidae</taxon>
        <taxon>Orchesellinae</taxon>
        <taxon>Orchesella</taxon>
    </lineage>
</organism>
<dbReference type="Proteomes" id="UP001642540">
    <property type="component" value="Unassembled WGS sequence"/>
</dbReference>
<gene>
    <name evidence="2" type="ORF">ODALV1_LOCUS26643</name>
</gene>
<evidence type="ECO:0000313" key="3">
    <source>
        <dbReference type="Proteomes" id="UP001642540"/>
    </source>
</evidence>
<name>A0ABP1RVL1_9HEXA</name>
<dbReference type="SUPFAM" id="SSF49695">
    <property type="entry name" value="gamma-Crystallin-like"/>
    <property type="match status" value="1"/>
</dbReference>
<protein>
    <submittedName>
        <fullName evidence="2">Uncharacterized protein</fullName>
    </submittedName>
</protein>
<accession>A0ABP1RVL1</accession>
<sequence>MFRIISWISFSLFLGVCLAAQLQFFDEAEYRGLFFETGIIGPCTNLPEYGYSHASSVNTSGNCVTLYQGLDCQGLSLRVAPDMDHNWDLNFYEFDDTAKSFQACNEAEGGEKVRVSLHSTYNTPAANLTVQYNDICGCTDLPYYAQGSIPSVNNHGNCIMIYKDEGCRGGSWNLRGGKSI</sequence>
<dbReference type="Gene3D" id="2.60.20.10">
    <property type="entry name" value="Crystallins"/>
    <property type="match status" value="1"/>
</dbReference>
<keyword evidence="3" id="KW-1185">Reference proteome</keyword>
<reference evidence="2 3" key="1">
    <citation type="submission" date="2024-08" db="EMBL/GenBank/DDBJ databases">
        <authorList>
            <person name="Cucini C."/>
            <person name="Frati F."/>
        </authorList>
    </citation>
    <scope>NUCLEOTIDE SEQUENCE [LARGE SCALE GENOMIC DNA]</scope>
</reference>
<keyword evidence="1" id="KW-0732">Signal</keyword>
<feature type="chain" id="PRO_5046179498" evidence="1">
    <location>
        <begin position="20"/>
        <end position="180"/>
    </location>
</feature>
<proteinExistence type="predicted"/>
<dbReference type="EMBL" id="CAXLJM020000112">
    <property type="protein sequence ID" value="CAL8136850.1"/>
    <property type="molecule type" value="Genomic_DNA"/>
</dbReference>
<evidence type="ECO:0000256" key="1">
    <source>
        <dbReference type="SAM" id="SignalP"/>
    </source>
</evidence>